<dbReference type="InterPro" id="IPR009057">
    <property type="entry name" value="Homeodomain-like_sf"/>
</dbReference>
<dbReference type="Gene3D" id="1.10.10.60">
    <property type="entry name" value="Homeodomain-like"/>
    <property type="match status" value="1"/>
</dbReference>
<organism evidence="2 3">
    <name type="scientific">Evansella alkalicola</name>
    <dbReference type="NCBI Taxonomy" id="745819"/>
    <lineage>
        <taxon>Bacteria</taxon>
        <taxon>Bacillati</taxon>
        <taxon>Bacillota</taxon>
        <taxon>Bacilli</taxon>
        <taxon>Bacillales</taxon>
        <taxon>Bacillaceae</taxon>
        <taxon>Evansella</taxon>
    </lineage>
</organism>
<accession>A0ABS6JW65</accession>
<dbReference type="RefSeq" id="WP_088073499.1">
    <property type="nucleotide sequence ID" value="NZ_JAHQCR010000062.1"/>
</dbReference>
<dbReference type="InterPro" id="IPR014875">
    <property type="entry name" value="Mor_transcription_activator"/>
</dbReference>
<proteinExistence type="predicted"/>
<dbReference type="Proteomes" id="UP000790580">
    <property type="component" value="Unassembled WGS sequence"/>
</dbReference>
<feature type="domain" description="Mor transcription activator" evidence="1">
    <location>
        <begin position="12"/>
        <end position="94"/>
    </location>
</feature>
<dbReference type="Pfam" id="PF08765">
    <property type="entry name" value="Mor"/>
    <property type="match status" value="1"/>
</dbReference>
<dbReference type="InterPro" id="IPR049739">
    <property type="entry name" value="YraL-like"/>
</dbReference>
<comment type="caution">
    <text evidence="2">The sequence shown here is derived from an EMBL/GenBank/DDBJ whole genome shotgun (WGS) entry which is preliminary data.</text>
</comment>
<dbReference type="PANTHER" id="PTHR37812:SF1">
    <property type="entry name" value="MU-LIKE PROPHAGE FLUMU PROTEIN C"/>
    <property type="match status" value="1"/>
</dbReference>
<evidence type="ECO:0000259" key="1">
    <source>
        <dbReference type="Pfam" id="PF08765"/>
    </source>
</evidence>
<evidence type="ECO:0000313" key="3">
    <source>
        <dbReference type="Proteomes" id="UP000790580"/>
    </source>
</evidence>
<gene>
    <name evidence="2" type="ORF">KS407_15450</name>
</gene>
<dbReference type="NCBIfam" id="NF040785">
    <property type="entry name" value="CD3324_fam"/>
    <property type="match status" value="1"/>
</dbReference>
<protein>
    <recommendedName>
        <fullName evidence="1">Mor transcription activator domain-containing protein</fullName>
    </recommendedName>
</protein>
<sequence>MQYKNGKEVIPHSLLAELQKYIQGELVYIPKQANQRVGWGESNGSRRIIKERNEEIYRLYKDGCSLQELEQKYCLSADSIRKIIYKMRSSYEKRDHDY</sequence>
<dbReference type="SUPFAM" id="SSF46689">
    <property type="entry name" value="Homeodomain-like"/>
    <property type="match status" value="1"/>
</dbReference>
<dbReference type="InterPro" id="IPR052411">
    <property type="entry name" value="c-mor_Regulatory_Protein"/>
</dbReference>
<reference evidence="2 3" key="1">
    <citation type="submission" date="2021-06" db="EMBL/GenBank/DDBJ databases">
        <title>Bacillus sp. RD4P76, an endophyte from a halophyte.</title>
        <authorList>
            <person name="Sun J.-Q."/>
        </authorList>
    </citation>
    <scope>NUCLEOTIDE SEQUENCE [LARGE SCALE GENOMIC DNA]</scope>
    <source>
        <strain evidence="2 3">JCM 17098</strain>
    </source>
</reference>
<dbReference type="EMBL" id="JAHQCR010000062">
    <property type="protein sequence ID" value="MBU9722811.1"/>
    <property type="molecule type" value="Genomic_DNA"/>
</dbReference>
<dbReference type="PANTHER" id="PTHR37812">
    <property type="entry name" value="MU-LIKE PROPHAGE FLUMU PROTEIN C"/>
    <property type="match status" value="1"/>
</dbReference>
<evidence type="ECO:0000313" key="2">
    <source>
        <dbReference type="EMBL" id="MBU9722811.1"/>
    </source>
</evidence>
<keyword evidence="3" id="KW-1185">Reference proteome</keyword>
<name>A0ABS6JW65_9BACI</name>